<dbReference type="GO" id="GO:0005921">
    <property type="term" value="C:gap junction"/>
    <property type="evidence" value="ECO:0007669"/>
    <property type="project" value="UniProtKB-SubCell"/>
</dbReference>
<organism evidence="13 14">
    <name type="scientific">Syphacia muris</name>
    <dbReference type="NCBI Taxonomy" id="451379"/>
    <lineage>
        <taxon>Eukaryota</taxon>
        <taxon>Metazoa</taxon>
        <taxon>Ecdysozoa</taxon>
        <taxon>Nematoda</taxon>
        <taxon>Chromadorea</taxon>
        <taxon>Rhabditida</taxon>
        <taxon>Spirurina</taxon>
        <taxon>Oxyuridomorpha</taxon>
        <taxon>Oxyuroidea</taxon>
        <taxon>Oxyuridae</taxon>
        <taxon>Syphacia</taxon>
    </lineage>
</organism>
<evidence type="ECO:0000256" key="2">
    <source>
        <dbReference type="ARBA" id="ARBA00004651"/>
    </source>
</evidence>
<keyword evidence="4" id="KW-1003">Cell membrane</keyword>
<dbReference type="PANTHER" id="PTHR11893:SF20">
    <property type="entry name" value="INNEXIN-3"/>
    <property type="match status" value="1"/>
</dbReference>
<evidence type="ECO:0000256" key="6">
    <source>
        <dbReference type="ARBA" id="ARBA00022868"/>
    </source>
</evidence>
<keyword evidence="5" id="KW-0812">Transmembrane</keyword>
<accession>A0A0N5AEE3</accession>
<comment type="function">
    <text evidence="12">Structural component of the gap junctions.</text>
</comment>
<dbReference type="PRINTS" id="PR01262">
    <property type="entry name" value="INNEXIN"/>
</dbReference>
<keyword evidence="10" id="KW-0472">Membrane</keyword>
<dbReference type="WBParaSite" id="SMUV_0000259301-mRNA-1">
    <property type="protein sequence ID" value="SMUV_0000259301-mRNA-1"/>
    <property type="gene ID" value="SMUV_0000259301"/>
</dbReference>
<protein>
    <recommendedName>
        <fullName evidence="12">Innexin</fullName>
    </recommendedName>
</protein>
<evidence type="ECO:0000256" key="10">
    <source>
        <dbReference type="ARBA" id="ARBA00023136"/>
    </source>
</evidence>
<gene>
    <name evidence="12" type="primary">inx</name>
</gene>
<comment type="subcellular location">
    <subcellularLocation>
        <location evidence="1">Cell junction</location>
        <location evidence="1">Gap junction</location>
    </subcellularLocation>
    <subcellularLocation>
        <location evidence="2 12">Cell membrane</location>
        <topology evidence="2 12">Multi-pass membrane protein</topology>
    </subcellularLocation>
</comment>
<dbReference type="PROSITE" id="PS51013">
    <property type="entry name" value="PANNEXIN"/>
    <property type="match status" value="1"/>
</dbReference>
<evidence type="ECO:0000256" key="4">
    <source>
        <dbReference type="ARBA" id="ARBA00022475"/>
    </source>
</evidence>
<reference evidence="14" key="1">
    <citation type="submission" date="2017-02" db="UniProtKB">
        <authorList>
            <consortium name="WormBaseParasite"/>
        </authorList>
    </citation>
    <scope>IDENTIFICATION</scope>
</reference>
<keyword evidence="11 12" id="KW-0407">Ion channel</keyword>
<keyword evidence="13" id="KW-1185">Reference proteome</keyword>
<proteinExistence type="inferred from homology"/>
<evidence type="ECO:0000256" key="11">
    <source>
        <dbReference type="ARBA" id="ARBA00023303"/>
    </source>
</evidence>
<evidence type="ECO:0000256" key="8">
    <source>
        <dbReference type="ARBA" id="ARBA00022989"/>
    </source>
</evidence>
<evidence type="ECO:0000256" key="3">
    <source>
        <dbReference type="ARBA" id="ARBA00022448"/>
    </source>
</evidence>
<name>A0A0N5AEE3_9BILA</name>
<keyword evidence="6" id="KW-0303">Gap junction</keyword>
<keyword evidence="8" id="KW-1133">Transmembrane helix</keyword>
<sequence length="242" mass="28490">MLEIPFLNRFLASTYSRRLDDFVDRLHFEFTVWVLVLFSMFVGGKQHFGEPIQCMVPAHMSQSSWISYAQYYCFITNTYRLTYKQTVPDANVRSVLRNADGVNLNYYQWVPYFLVFQAFCFFLPNWLWRLLQSYGFPFFSRVLVLDMHTIVDEAVAIRNEIKMEKREERMTKLVDYISSSLCFSSGFSDKSLFNTSSHCSGYLLIVYVMSKLLTIANDFSQLYLIAYFLGINEVTWALHVSF</sequence>
<evidence type="ECO:0000313" key="14">
    <source>
        <dbReference type="WBParaSite" id="SMUV_0000259301-mRNA-1"/>
    </source>
</evidence>
<evidence type="ECO:0000256" key="7">
    <source>
        <dbReference type="ARBA" id="ARBA00022949"/>
    </source>
</evidence>
<evidence type="ECO:0000256" key="5">
    <source>
        <dbReference type="ARBA" id="ARBA00022692"/>
    </source>
</evidence>
<dbReference type="Proteomes" id="UP000046393">
    <property type="component" value="Unplaced"/>
</dbReference>
<keyword evidence="3 12" id="KW-0813">Transport</keyword>
<evidence type="ECO:0000313" key="13">
    <source>
        <dbReference type="Proteomes" id="UP000046393"/>
    </source>
</evidence>
<dbReference type="PANTHER" id="PTHR11893">
    <property type="entry name" value="INNEXIN"/>
    <property type="match status" value="1"/>
</dbReference>
<evidence type="ECO:0000256" key="9">
    <source>
        <dbReference type="ARBA" id="ARBA00023065"/>
    </source>
</evidence>
<dbReference type="InterPro" id="IPR000990">
    <property type="entry name" value="Innexin"/>
</dbReference>
<dbReference type="GO" id="GO:0005886">
    <property type="term" value="C:plasma membrane"/>
    <property type="evidence" value="ECO:0007669"/>
    <property type="project" value="UniProtKB-SubCell"/>
</dbReference>
<dbReference type="AlphaFoldDB" id="A0A0N5AEE3"/>
<dbReference type="GO" id="GO:0005243">
    <property type="term" value="F:gap junction channel activity"/>
    <property type="evidence" value="ECO:0007669"/>
    <property type="project" value="TreeGrafter"/>
</dbReference>
<evidence type="ECO:0000256" key="12">
    <source>
        <dbReference type="RuleBase" id="RU010713"/>
    </source>
</evidence>
<keyword evidence="7" id="KW-0965">Cell junction</keyword>
<dbReference type="Pfam" id="PF00876">
    <property type="entry name" value="Innexin"/>
    <property type="match status" value="1"/>
</dbReference>
<evidence type="ECO:0000256" key="1">
    <source>
        <dbReference type="ARBA" id="ARBA00004610"/>
    </source>
</evidence>
<dbReference type="GO" id="GO:0034220">
    <property type="term" value="P:monoatomic ion transmembrane transport"/>
    <property type="evidence" value="ECO:0007669"/>
    <property type="project" value="UniProtKB-KW"/>
</dbReference>
<comment type="similarity">
    <text evidence="12">Belongs to the pannexin family.</text>
</comment>
<keyword evidence="9 12" id="KW-0406">Ion transport</keyword>